<name>A0A9D1U9A2_9BACT</name>
<reference evidence="2" key="1">
    <citation type="journal article" date="2021" name="PeerJ">
        <title>Extensive microbial diversity within the chicken gut microbiome revealed by metagenomics and culture.</title>
        <authorList>
            <person name="Gilroy R."/>
            <person name="Ravi A."/>
            <person name="Getino M."/>
            <person name="Pursley I."/>
            <person name="Horton D.L."/>
            <person name="Alikhan N.F."/>
            <person name="Baker D."/>
            <person name="Gharbi K."/>
            <person name="Hall N."/>
            <person name="Watson M."/>
            <person name="Adriaenssens E.M."/>
            <person name="Foster-Nyarko E."/>
            <person name="Jarju S."/>
            <person name="Secka A."/>
            <person name="Antonio M."/>
            <person name="Oren A."/>
            <person name="Chaudhuri R.R."/>
            <person name="La Ragione R."/>
            <person name="Hildebrand F."/>
            <person name="Pallen M.J."/>
        </authorList>
    </citation>
    <scope>NUCLEOTIDE SEQUENCE</scope>
    <source>
        <strain evidence="2">ChiSxjej5B17-1746</strain>
    </source>
</reference>
<protein>
    <recommendedName>
        <fullName evidence="1">GspL periplasmic domain-containing protein</fullName>
    </recommendedName>
</protein>
<evidence type="ECO:0000259" key="1">
    <source>
        <dbReference type="Pfam" id="PF12693"/>
    </source>
</evidence>
<dbReference type="SUPFAM" id="SSF53067">
    <property type="entry name" value="Actin-like ATPase domain"/>
    <property type="match status" value="1"/>
</dbReference>
<dbReference type="Proteomes" id="UP000824264">
    <property type="component" value="Unassembled WGS sequence"/>
</dbReference>
<dbReference type="Gene3D" id="3.30.420.380">
    <property type="match status" value="1"/>
</dbReference>
<gene>
    <name evidence="2" type="ORF">H9874_02335</name>
</gene>
<sequence length="499" mass="53147">MLTKDSFILLPCGTTLTGALCRIGLKSRNVLWLHSVPCGDPQNVSAEAGVRALLDGLAAANLPLPEDVRLCLSAENALFRDWAFPFSSPGKVRQALGLLLESEFPFEPSLLEHRIHLAGTAPGSRKGVQAISVSLFRDEIGLWLDALAAAKLFPRLVTSDPFPLLHGLPKALKGTALLLHVHDRCTVAALLEGGIVRRVRTLPEGWTPGDGTSEAGEAALSALAGRLRHACALMLEGTTFTPESLLLYGEPFLRDRAAARFAEAFELPARTLGQDMPLAGQLARLGEDDPSRLLALCVAALPTPGTWRQSVPSFHRPRAAAFSGTRARWALRAAGCFALAGAAFLCSVGAEGYAHRRDALRYETASRELFRKALPDARASVNPVQMESILKSRIAALSGGDAQEASFPVLGLLEAMHTAVPASLAVHVDRLSLDARRCGLSGTAATYEQVNALRDALAAVPGVREAKILSAANRTGRPDPNRPTGAVIFEMEMVLGGRP</sequence>
<dbReference type="Pfam" id="PF12693">
    <property type="entry name" value="GspL_C"/>
    <property type="match status" value="1"/>
</dbReference>
<feature type="domain" description="GspL periplasmic" evidence="1">
    <location>
        <begin position="327"/>
        <end position="468"/>
    </location>
</feature>
<reference evidence="2" key="2">
    <citation type="submission" date="2021-04" db="EMBL/GenBank/DDBJ databases">
        <authorList>
            <person name="Gilroy R."/>
        </authorList>
    </citation>
    <scope>NUCLEOTIDE SEQUENCE</scope>
    <source>
        <strain evidence="2">ChiSxjej5B17-1746</strain>
    </source>
</reference>
<dbReference type="AlphaFoldDB" id="A0A9D1U9A2"/>
<proteinExistence type="predicted"/>
<accession>A0A9D1U9A2</accession>
<organism evidence="2 3">
    <name type="scientific">Candidatus Bilophila faecipullorum</name>
    <dbReference type="NCBI Taxonomy" id="2838482"/>
    <lineage>
        <taxon>Bacteria</taxon>
        <taxon>Pseudomonadati</taxon>
        <taxon>Thermodesulfobacteriota</taxon>
        <taxon>Desulfovibrionia</taxon>
        <taxon>Desulfovibrionales</taxon>
        <taxon>Desulfovibrionaceae</taxon>
        <taxon>Bilophila</taxon>
    </lineage>
</organism>
<dbReference type="InterPro" id="IPR043129">
    <property type="entry name" value="ATPase_NBD"/>
</dbReference>
<dbReference type="InterPro" id="IPR025691">
    <property type="entry name" value="GspL_pp_dom"/>
</dbReference>
<evidence type="ECO:0000313" key="3">
    <source>
        <dbReference type="Proteomes" id="UP000824264"/>
    </source>
</evidence>
<comment type="caution">
    <text evidence="2">The sequence shown here is derived from an EMBL/GenBank/DDBJ whole genome shotgun (WGS) entry which is preliminary data.</text>
</comment>
<dbReference type="EMBL" id="DXGI01000088">
    <property type="protein sequence ID" value="HIW77970.1"/>
    <property type="molecule type" value="Genomic_DNA"/>
</dbReference>
<evidence type="ECO:0000313" key="2">
    <source>
        <dbReference type="EMBL" id="HIW77970.1"/>
    </source>
</evidence>